<evidence type="ECO:0000313" key="1">
    <source>
        <dbReference type="EMBL" id="WED56180.1"/>
    </source>
</evidence>
<evidence type="ECO:0000313" key="2">
    <source>
        <dbReference type="Proteomes" id="UP001219957"/>
    </source>
</evidence>
<proteinExistence type="predicted"/>
<keyword evidence="2" id="KW-1185">Reference proteome</keyword>
<dbReference type="Proteomes" id="UP001219957">
    <property type="component" value="Chromosome"/>
</dbReference>
<protein>
    <recommendedName>
        <fullName evidence="3">Head-tail adaptor protein</fullName>
    </recommendedName>
</protein>
<reference evidence="1 2" key="1">
    <citation type="submission" date="2022-10" db="EMBL/GenBank/DDBJ databases">
        <title>Complete genome sequence of Exiguobacterium profundum TSS-3 isolated from an extremely saline-alkaline spring located in Ixtapa, Chiapas-Mexico.</title>
        <authorList>
            <person name="Rincon-Rosales R."/>
            <person name="Rogel M.A."/>
            <person name="Rincon-Molina C.I."/>
            <person name="Guerrero G."/>
            <person name="Manzano-Gomez L.A."/>
            <person name="Lopez-Lopez A."/>
            <person name="Rincon Molina F.A."/>
            <person name="Martinez-Romero E."/>
        </authorList>
    </citation>
    <scope>NUCLEOTIDE SEQUENCE [LARGE SCALE GENOMIC DNA]</scope>
    <source>
        <strain evidence="1 2">TSS-3</strain>
    </source>
</reference>
<dbReference type="EMBL" id="CP109617">
    <property type="protein sequence ID" value="WED56180.1"/>
    <property type="molecule type" value="Genomic_DNA"/>
</dbReference>
<accession>A0ABY8B2N2</accession>
<sequence>MRRWSDVIQLVSVVNGKDTSGYPADIYTPGPDIFANRTSAGSGEFYRAAQAGFTVDKVFEVRLVEYGGQRFLDHEDERYEILRTYEKGETIELVCLRRDANHGS</sequence>
<name>A0ABY8B2N2_9BACL</name>
<gene>
    <name evidence="1" type="ORF">OE059_04795</name>
</gene>
<organism evidence="1 2">
    <name type="scientific">Exiguobacterium profundum</name>
    <dbReference type="NCBI Taxonomy" id="307643"/>
    <lineage>
        <taxon>Bacteria</taxon>
        <taxon>Bacillati</taxon>
        <taxon>Bacillota</taxon>
        <taxon>Bacilli</taxon>
        <taxon>Bacillales</taxon>
        <taxon>Bacillales Family XII. Incertae Sedis</taxon>
        <taxon>Exiguobacterium</taxon>
    </lineage>
</organism>
<evidence type="ECO:0008006" key="3">
    <source>
        <dbReference type="Google" id="ProtNLM"/>
    </source>
</evidence>
<dbReference type="RefSeq" id="WP_275060482.1">
    <property type="nucleotide sequence ID" value="NZ_CP109617.1"/>
</dbReference>